<reference evidence="2 3" key="1">
    <citation type="submission" date="2024-08" db="EMBL/GenBank/DDBJ databases">
        <authorList>
            <person name="Cucini C."/>
            <person name="Frati F."/>
        </authorList>
    </citation>
    <scope>NUCLEOTIDE SEQUENCE [LARGE SCALE GENOMIC DNA]</scope>
</reference>
<dbReference type="InterPro" id="IPR000719">
    <property type="entry name" value="Prot_kinase_dom"/>
</dbReference>
<dbReference type="InterPro" id="IPR011029">
    <property type="entry name" value="DEATH-like_dom_sf"/>
</dbReference>
<sequence length="561" mass="63710">MADLIDHTDFNTTLRVHLKTTDALSDDDSEQLKTMANARAQAESLYEILMKKLDGFKNLVEGLKKSKQSGALHILTKECINRQGIGLDDISSVTYNSNEILGRGSQKTVVYRGKFGSRDVAVNRKPISMFCEDAIQNISREINFLQQCDGHENIVRFFGSQLDVSLSSILIVLELCESTLTQWMTNRSIQLSHLEILKQITVGVEWIHSNKAVHMDLKPDNILIHPKLLKAKLSNFGKCHCVGDLISFKISLEPGKPIWIAPEIIKPIDNKQIECTFKSDVFALGCIFYYVLSDGKTNLNREDVKYSSADSVNIIEKMISNDPDTRPTCKCLVSCTALWSNWQESTPVVKYRKPPRKCTLLFKLTMYDIQMGQMQSDGNVKWIANSWGDISTSTLLGQTKENEFVYGLEAAENNKINEVVRRWTLYDVIKRQNIVKCPKFLSDGKHKEMSLDIFIGILRGALRIWAEEKTGLHFPKAVVVIPFYLDIEPYLREGAQVFARFQQVQIECEKICTRQTFYQYLNTHLSAVVQQVNKNKEQIQQILLANTADSGSKLTCNICKS</sequence>
<dbReference type="Gene3D" id="1.10.533.10">
    <property type="entry name" value="Death Domain, Fas"/>
    <property type="match status" value="1"/>
</dbReference>
<dbReference type="PANTHER" id="PTHR13954">
    <property type="entry name" value="IRE1-RELATED"/>
    <property type="match status" value="1"/>
</dbReference>
<evidence type="ECO:0000313" key="2">
    <source>
        <dbReference type="EMBL" id="CAL8136290.1"/>
    </source>
</evidence>
<dbReference type="InterPro" id="IPR011009">
    <property type="entry name" value="Kinase-like_dom_sf"/>
</dbReference>
<name>A0ABP1RV09_9HEXA</name>
<feature type="domain" description="Protein kinase" evidence="1">
    <location>
        <begin position="95"/>
        <end position="338"/>
    </location>
</feature>
<dbReference type="SMART" id="SM00220">
    <property type="entry name" value="S_TKc"/>
    <property type="match status" value="1"/>
</dbReference>
<gene>
    <name evidence="2" type="ORF">ODALV1_LOCUS26374</name>
</gene>
<dbReference type="PANTHER" id="PTHR13954:SF6">
    <property type="entry name" value="NON-SPECIFIC SERINE_THREONINE PROTEIN KINASE"/>
    <property type="match status" value="1"/>
</dbReference>
<dbReference type="Gene3D" id="1.10.510.10">
    <property type="entry name" value="Transferase(Phosphotransferase) domain 1"/>
    <property type="match status" value="1"/>
</dbReference>
<protein>
    <recommendedName>
        <fullName evidence="1">Protein kinase domain-containing protein</fullName>
    </recommendedName>
</protein>
<dbReference type="PROSITE" id="PS50011">
    <property type="entry name" value="PROTEIN_KINASE_DOM"/>
    <property type="match status" value="1"/>
</dbReference>
<comment type="caution">
    <text evidence="2">The sequence shown here is derived from an EMBL/GenBank/DDBJ whole genome shotgun (WGS) entry which is preliminary data.</text>
</comment>
<dbReference type="Pfam" id="PF00069">
    <property type="entry name" value="Pkinase"/>
    <property type="match status" value="1"/>
</dbReference>
<dbReference type="InterPro" id="IPR045133">
    <property type="entry name" value="IRE1/2-like"/>
</dbReference>
<evidence type="ECO:0000313" key="3">
    <source>
        <dbReference type="Proteomes" id="UP001642540"/>
    </source>
</evidence>
<dbReference type="EMBL" id="CAXLJM020000111">
    <property type="protein sequence ID" value="CAL8136290.1"/>
    <property type="molecule type" value="Genomic_DNA"/>
</dbReference>
<proteinExistence type="predicted"/>
<evidence type="ECO:0000259" key="1">
    <source>
        <dbReference type="PROSITE" id="PS50011"/>
    </source>
</evidence>
<organism evidence="2 3">
    <name type="scientific">Orchesella dallaii</name>
    <dbReference type="NCBI Taxonomy" id="48710"/>
    <lineage>
        <taxon>Eukaryota</taxon>
        <taxon>Metazoa</taxon>
        <taxon>Ecdysozoa</taxon>
        <taxon>Arthropoda</taxon>
        <taxon>Hexapoda</taxon>
        <taxon>Collembola</taxon>
        <taxon>Entomobryomorpha</taxon>
        <taxon>Entomobryoidea</taxon>
        <taxon>Orchesellidae</taxon>
        <taxon>Orchesellinae</taxon>
        <taxon>Orchesella</taxon>
    </lineage>
</organism>
<dbReference type="Gene3D" id="3.30.200.20">
    <property type="entry name" value="Phosphorylase Kinase, domain 1"/>
    <property type="match status" value="1"/>
</dbReference>
<keyword evidence="3" id="KW-1185">Reference proteome</keyword>
<dbReference type="Proteomes" id="UP001642540">
    <property type="component" value="Unassembled WGS sequence"/>
</dbReference>
<accession>A0ABP1RV09</accession>
<dbReference type="SUPFAM" id="SSF56112">
    <property type="entry name" value="Protein kinase-like (PK-like)"/>
    <property type="match status" value="1"/>
</dbReference>